<dbReference type="EMBL" id="BLXY01000012">
    <property type="protein sequence ID" value="GFO65748.1"/>
    <property type="molecule type" value="Genomic_DNA"/>
</dbReference>
<evidence type="ECO:0000313" key="2">
    <source>
        <dbReference type="EMBL" id="GFO65748.1"/>
    </source>
</evidence>
<name>A0A6V8MZS8_9BACT</name>
<proteinExistence type="predicted"/>
<keyword evidence="1" id="KW-0472">Membrane</keyword>
<gene>
    <name evidence="2" type="ORF">GMPD_36670</name>
    <name evidence="3" type="ORF">M1B72_01585</name>
</gene>
<dbReference type="RefSeq" id="WP_183350108.1">
    <property type="nucleotide sequence ID" value="NZ_BLXY01000012.1"/>
</dbReference>
<keyword evidence="1" id="KW-0812">Transmembrane</keyword>
<accession>A0A6V8MZS8</accession>
<dbReference type="Proteomes" id="UP000568888">
    <property type="component" value="Unassembled WGS sequence"/>
</dbReference>
<keyword evidence="1" id="KW-1133">Transmembrane helix</keyword>
<protein>
    <submittedName>
        <fullName evidence="2">Uncharacterized protein</fullName>
    </submittedName>
</protein>
<sequence>MGGFIIAVGVVYVVAILVQIGCYRSSLKKGTGENGVGVVAAQACH</sequence>
<evidence type="ECO:0000313" key="5">
    <source>
        <dbReference type="Proteomes" id="UP000831485"/>
    </source>
</evidence>
<evidence type="ECO:0000313" key="3">
    <source>
        <dbReference type="EMBL" id="UPU36424.1"/>
    </source>
</evidence>
<evidence type="ECO:0000313" key="4">
    <source>
        <dbReference type="Proteomes" id="UP000568888"/>
    </source>
</evidence>
<evidence type="ECO:0000256" key="1">
    <source>
        <dbReference type="SAM" id="Phobius"/>
    </source>
</evidence>
<reference evidence="3" key="3">
    <citation type="submission" date="2022-04" db="EMBL/GenBank/DDBJ databases">
        <authorList>
            <person name="Liu G."/>
        </authorList>
    </citation>
    <scope>NUCLEOTIDE SEQUENCE</scope>
    <source>
        <strain evidence="3">RG22</strain>
    </source>
</reference>
<keyword evidence="5" id="KW-1185">Reference proteome</keyword>
<dbReference type="AlphaFoldDB" id="A0A6V8MZS8"/>
<reference evidence="2" key="2">
    <citation type="journal article" date="2021" name="Int. J. Syst. Evol. Microbiol.">
        <title>Geomonas silvestris sp. nov., Geomonas paludis sp. nov. and Geomonas limicola sp. nov., isolated from terrestrial environments, and emended description of the genus Geomonas.</title>
        <authorList>
            <person name="Itoh H."/>
            <person name="Xu Z."/>
            <person name="Masuda Y."/>
            <person name="Ushijima N."/>
            <person name="Hayakawa C."/>
            <person name="Shiratori Y."/>
            <person name="Senoo K."/>
        </authorList>
    </citation>
    <scope>NUCLEOTIDE SEQUENCE</scope>
    <source>
        <strain evidence="2">Red736</strain>
    </source>
</reference>
<dbReference type="Proteomes" id="UP000831485">
    <property type="component" value="Chromosome"/>
</dbReference>
<organism evidence="2 4">
    <name type="scientific">Geomonas paludis</name>
    <dbReference type="NCBI Taxonomy" id="2740185"/>
    <lineage>
        <taxon>Bacteria</taxon>
        <taxon>Pseudomonadati</taxon>
        <taxon>Thermodesulfobacteriota</taxon>
        <taxon>Desulfuromonadia</taxon>
        <taxon>Geobacterales</taxon>
        <taxon>Geobacteraceae</taxon>
        <taxon>Geomonas</taxon>
    </lineage>
</organism>
<dbReference type="EMBL" id="CP096574">
    <property type="protein sequence ID" value="UPU36424.1"/>
    <property type="molecule type" value="Genomic_DNA"/>
</dbReference>
<reference evidence="4" key="1">
    <citation type="submission" date="2020-06" db="EMBL/GenBank/DDBJ databases">
        <title>Draft genomic sequecing of Geomonas sp. Red736.</title>
        <authorList>
            <person name="Itoh H."/>
            <person name="Xu Z.X."/>
            <person name="Ushijima N."/>
            <person name="Masuda Y."/>
            <person name="Shiratori Y."/>
            <person name="Senoo K."/>
        </authorList>
    </citation>
    <scope>NUCLEOTIDE SEQUENCE [LARGE SCALE GENOMIC DNA]</scope>
    <source>
        <strain evidence="4">Red736</strain>
    </source>
</reference>
<feature type="transmembrane region" description="Helical" evidence="1">
    <location>
        <begin position="6"/>
        <end position="23"/>
    </location>
</feature>